<sequence>MPTTKRRIRRTLLPAISAIAASTALIAATTATPVYKGTGWKAGTVHGIYSLHPGPYTVVFANTTARTKLTPYFKIPAGNVTTNVGVKITVSSTLDTTPVEVCPPRHRIVVHYLHRPAGTAGVSRALPCYDTADGSAWGGHILMDSEYWTVPNWFSTNATTNEIYRRNGVAHEFGHILGLEHPNYDRDRDGTVEAFECVRTSAGWRPSLCAPNGGYRTWAGAGKYTPEFDLPGLRQMLRNYYLR</sequence>
<evidence type="ECO:0000256" key="1">
    <source>
        <dbReference type="SAM" id="SignalP"/>
    </source>
</evidence>
<dbReference type="SUPFAM" id="SSF55486">
    <property type="entry name" value="Metalloproteases ('zincins'), catalytic domain"/>
    <property type="match status" value="1"/>
</dbReference>
<evidence type="ECO:0000313" key="2">
    <source>
        <dbReference type="EMBL" id="MDX3042637.1"/>
    </source>
</evidence>
<accession>A0ABU4MZT9</accession>
<gene>
    <name evidence="2" type="ORF">PV383_36455</name>
</gene>
<dbReference type="RefSeq" id="WP_193382939.1">
    <property type="nucleotide sequence ID" value="NZ_JABXWI010000031.1"/>
</dbReference>
<keyword evidence="1" id="KW-0732">Signal</keyword>
<comment type="caution">
    <text evidence="2">The sequence shown here is derived from an EMBL/GenBank/DDBJ whole genome shotgun (WGS) entry which is preliminary data.</text>
</comment>
<organism evidence="2 3">
    <name type="scientific">Streptomyces caniscabiei</name>
    <dbReference type="NCBI Taxonomy" id="2746961"/>
    <lineage>
        <taxon>Bacteria</taxon>
        <taxon>Bacillati</taxon>
        <taxon>Actinomycetota</taxon>
        <taxon>Actinomycetes</taxon>
        <taxon>Kitasatosporales</taxon>
        <taxon>Streptomycetaceae</taxon>
        <taxon>Streptomyces</taxon>
    </lineage>
</organism>
<name>A0ABU4MZT9_9ACTN</name>
<reference evidence="2 3" key="1">
    <citation type="journal article" date="2023" name="Microb. Genom.">
        <title>Mesoterricola silvestris gen. nov., sp. nov., Mesoterricola sediminis sp. nov., Geothrix oryzae sp. nov., Geothrix edaphica sp. nov., Geothrix rubra sp. nov., and Geothrix limicola sp. nov., six novel members of Acidobacteriota isolated from soils.</title>
        <authorList>
            <person name="Weisberg A.J."/>
            <person name="Pearce E."/>
            <person name="Kramer C.G."/>
            <person name="Chang J.H."/>
            <person name="Clarke C.R."/>
        </authorList>
    </citation>
    <scope>NUCLEOTIDE SEQUENCE [LARGE SCALE GENOMIC DNA]</scope>
    <source>
        <strain evidence="2 3">NE20-4-1</strain>
    </source>
</reference>
<dbReference type="EMBL" id="JARAWJ010000039">
    <property type="protein sequence ID" value="MDX3042637.1"/>
    <property type="molecule type" value="Genomic_DNA"/>
</dbReference>
<keyword evidence="3" id="KW-1185">Reference proteome</keyword>
<protein>
    <recommendedName>
        <fullName evidence="4">Peptidase M43 pregnancy-associated plasma-A domain-containing protein</fullName>
    </recommendedName>
</protein>
<evidence type="ECO:0008006" key="4">
    <source>
        <dbReference type="Google" id="ProtNLM"/>
    </source>
</evidence>
<proteinExistence type="predicted"/>
<feature type="signal peptide" evidence="1">
    <location>
        <begin position="1"/>
        <end position="27"/>
    </location>
</feature>
<evidence type="ECO:0000313" key="3">
    <source>
        <dbReference type="Proteomes" id="UP001282474"/>
    </source>
</evidence>
<dbReference type="Gene3D" id="3.40.390.10">
    <property type="entry name" value="Collagenase (Catalytic Domain)"/>
    <property type="match status" value="1"/>
</dbReference>
<dbReference type="InterPro" id="IPR024079">
    <property type="entry name" value="MetalloPept_cat_dom_sf"/>
</dbReference>
<feature type="chain" id="PRO_5045372106" description="Peptidase M43 pregnancy-associated plasma-A domain-containing protein" evidence="1">
    <location>
        <begin position="28"/>
        <end position="243"/>
    </location>
</feature>
<dbReference type="Proteomes" id="UP001282474">
    <property type="component" value="Unassembled WGS sequence"/>
</dbReference>